<dbReference type="InterPro" id="IPR029058">
    <property type="entry name" value="AB_hydrolase_fold"/>
</dbReference>
<accession>A0A9X2EP36</accession>
<gene>
    <name evidence="3" type="ORF">MO867_01435</name>
</gene>
<feature type="domain" description="AB hydrolase-1" evidence="2">
    <location>
        <begin position="75"/>
        <end position="324"/>
    </location>
</feature>
<dbReference type="PANTHER" id="PTHR43798">
    <property type="entry name" value="MONOACYLGLYCEROL LIPASE"/>
    <property type="match status" value="1"/>
</dbReference>
<protein>
    <submittedName>
        <fullName evidence="3">Alpha/beta hydrolase</fullName>
    </submittedName>
</protein>
<dbReference type="PRINTS" id="PR00412">
    <property type="entry name" value="EPOXHYDRLASE"/>
</dbReference>
<keyword evidence="4" id="KW-1185">Reference proteome</keyword>
<dbReference type="AlphaFoldDB" id="A0A9X2EP36"/>
<dbReference type="EMBL" id="JALBWM010000003">
    <property type="protein sequence ID" value="MCO1332991.1"/>
    <property type="molecule type" value="Genomic_DNA"/>
</dbReference>
<keyword evidence="3" id="KW-0378">Hydrolase</keyword>
<dbReference type="InterPro" id="IPR000639">
    <property type="entry name" value="Epox_hydrolase-like"/>
</dbReference>
<sequence>MTSPTRYSAITICFLALLYSSWATAEHPISPQDKLLSNYDYPYPVNNFPLELQGYSLTMAFMDIPPAKGNKPKGTVLLLHGKNFSSAYWKDTIASLSQLGYRVIAPDQIGFGKSSKPLMQYNLHSLSNNTKRLLDALKVKKVSVVGHSMGGMLATRFTLMYPASVEKLALVNPIGLEDWKRWVPYEPLPEAIARESRQTPKSIKRYMSNAYFSGQWRKPYDPLLDIQAGWTLGPDAKHMATVDALTSEMVFTQPVLYEFADLKVPTLLIIGTRDRTAVGRARATPTTQDKLGRYDQLGKKTASSIPNAELVEMNGVGHLPQFEAFPSYFGALSQFLKAPTPKTAPQ</sequence>
<dbReference type="Gene3D" id="3.40.50.1820">
    <property type="entry name" value="alpha/beta hydrolase"/>
    <property type="match status" value="1"/>
</dbReference>
<organism evidence="3 4">
    <name type="scientific">Microbulbifer okhotskensis</name>
    <dbReference type="NCBI Taxonomy" id="2926617"/>
    <lineage>
        <taxon>Bacteria</taxon>
        <taxon>Pseudomonadati</taxon>
        <taxon>Pseudomonadota</taxon>
        <taxon>Gammaproteobacteria</taxon>
        <taxon>Cellvibrionales</taxon>
        <taxon>Microbulbiferaceae</taxon>
        <taxon>Microbulbifer</taxon>
    </lineage>
</organism>
<dbReference type="GO" id="GO:0016020">
    <property type="term" value="C:membrane"/>
    <property type="evidence" value="ECO:0007669"/>
    <property type="project" value="TreeGrafter"/>
</dbReference>
<dbReference type="InterPro" id="IPR050266">
    <property type="entry name" value="AB_hydrolase_sf"/>
</dbReference>
<feature type="signal peptide" evidence="1">
    <location>
        <begin position="1"/>
        <end position="25"/>
    </location>
</feature>
<dbReference type="SUPFAM" id="SSF53474">
    <property type="entry name" value="alpha/beta-Hydrolases"/>
    <property type="match status" value="1"/>
</dbReference>
<dbReference type="PRINTS" id="PR00111">
    <property type="entry name" value="ABHYDROLASE"/>
</dbReference>
<dbReference type="RefSeq" id="WP_252464158.1">
    <property type="nucleotide sequence ID" value="NZ_JALBWM010000003.1"/>
</dbReference>
<feature type="chain" id="PRO_5040866003" evidence="1">
    <location>
        <begin position="26"/>
        <end position="346"/>
    </location>
</feature>
<dbReference type="Proteomes" id="UP001139028">
    <property type="component" value="Unassembled WGS sequence"/>
</dbReference>
<keyword evidence="1" id="KW-0732">Signal</keyword>
<comment type="caution">
    <text evidence="3">The sequence shown here is derived from an EMBL/GenBank/DDBJ whole genome shotgun (WGS) entry which is preliminary data.</text>
</comment>
<reference evidence="3" key="1">
    <citation type="journal article" date="2022" name="Arch. Microbiol.">
        <title>Microbulbifer okhotskensis sp. nov., isolated from a deep bottom sediment of the Okhotsk Sea.</title>
        <authorList>
            <person name="Romanenko L."/>
            <person name="Kurilenko V."/>
            <person name="Otstavnykh N."/>
            <person name="Velansky P."/>
            <person name="Isaeva M."/>
            <person name="Mikhailov V."/>
        </authorList>
    </citation>
    <scope>NUCLEOTIDE SEQUENCE</scope>
    <source>
        <strain evidence="3">OS29</strain>
    </source>
</reference>
<dbReference type="InterPro" id="IPR000073">
    <property type="entry name" value="AB_hydrolase_1"/>
</dbReference>
<dbReference type="GO" id="GO:0047372">
    <property type="term" value="F:monoacylglycerol lipase activity"/>
    <property type="evidence" value="ECO:0007669"/>
    <property type="project" value="TreeGrafter"/>
</dbReference>
<evidence type="ECO:0000256" key="1">
    <source>
        <dbReference type="SAM" id="SignalP"/>
    </source>
</evidence>
<dbReference type="Pfam" id="PF00561">
    <property type="entry name" value="Abhydrolase_1"/>
    <property type="match status" value="1"/>
</dbReference>
<evidence type="ECO:0000259" key="2">
    <source>
        <dbReference type="Pfam" id="PF00561"/>
    </source>
</evidence>
<dbReference type="GO" id="GO:0046464">
    <property type="term" value="P:acylglycerol catabolic process"/>
    <property type="evidence" value="ECO:0007669"/>
    <property type="project" value="TreeGrafter"/>
</dbReference>
<name>A0A9X2EP36_9GAMM</name>
<evidence type="ECO:0000313" key="4">
    <source>
        <dbReference type="Proteomes" id="UP001139028"/>
    </source>
</evidence>
<evidence type="ECO:0000313" key="3">
    <source>
        <dbReference type="EMBL" id="MCO1332991.1"/>
    </source>
</evidence>
<dbReference type="PANTHER" id="PTHR43798:SF33">
    <property type="entry name" value="HYDROLASE, PUTATIVE (AFU_ORTHOLOGUE AFUA_2G14860)-RELATED"/>
    <property type="match status" value="1"/>
</dbReference>
<proteinExistence type="predicted"/>